<gene>
    <name evidence="2" type="ORF">FRX31_030922</name>
</gene>
<dbReference type="OrthoDB" id="1876470at2759"/>
<keyword evidence="3" id="KW-1185">Reference proteome</keyword>
<dbReference type="EMBL" id="JABWDY010038695">
    <property type="protein sequence ID" value="KAF5179491.1"/>
    <property type="molecule type" value="Genomic_DNA"/>
</dbReference>
<name>A0A7J6V445_THATH</name>
<evidence type="ECO:0000313" key="2">
    <source>
        <dbReference type="EMBL" id="KAF5179491.1"/>
    </source>
</evidence>
<sequence>MASAILQFQLRWNLVIVLLVHRFYGNNEYQHLKGLQPELFFKMPHEIYNYGERLDDFICKPTDEFMSCMIGKVAADRSHKYVYKEETKQAINFFSGWYNPGDSGSASKNVGSSVSVWRKVREGVIQLGSLHKVVRVGLNVDFAPDLVANQLDIRNGALILQSIMAEYAGAVRGVLSAPLYGRKGHIMR</sequence>
<reference evidence="2 3" key="1">
    <citation type="submission" date="2020-06" db="EMBL/GenBank/DDBJ databases">
        <title>Transcriptomic and genomic resources for Thalictrum thalictroides and T. hernandezii: Facilitating candidate gene discovery in an emerging model plant lineage.</title>
        <authorList>
            <person name="Arias T."/>
            <person name="Riano-Pachon D.M."/>
            <person name="Di Stilio V.S."/>
        </authorList>
    </citation>
    <scope>NUCLEOTIDE SEQUENCE [LARGE SCALE GENOMIC DNA]</scope>
    <source>
        <strain evidence="3">cv. WT478/WT964</strain>
        <tissue evidence="2">Leaves</tissue>
    </source>
</reference>
<feature type="signal peptide" evidence="1">
    <location>
        <begin position="1"/>
        <end position="25"/>
    </location>
</feature>
<protein>
    <submittedName>
        <fullName evidence="2">Serine/threonine-protein kinase WNK (With No Lysine)-like protein</fullName>
    </submittedName>
</protein>
<proteinExistence type="predicted"/>
<feature type="chain" id="PRO_5029493997" evidence="1">
    <location>
        <begin position="26"/>
        <end position="188"/>
    </location>
</feature>
<dbReference type="PANTHER" id="PTHR46633">
    <property type="entry name" value="TRANSCRIPTION FACTOR MYC/MYB-RELATED"/>
    <property type="match status" value="1"/>
</dbReference>
<dbReference type="GO" id="GO:0016301">
    <property type="term" value="F:kinase activity"/>
    <property type="evidence" value="ECO:0007669"/>
    <property type="project" value="UniProtKB-KW"/>
</dbReference>
<comment type="caution">
    <text evidence="2">The sequence shown here is derived from an EMBL/GenBank/DDBJ whole genome shotgun (WGS) entry which is preliminary data.</text>
</comment>
<evidence type="ECO:0000313" key="3">
    <source>
        <dbReference type="Proteomes" id="UP000554482"/>
    </source>
</evidence>
<dbReference type="Proteomes" id="UP000554482">
    <property type="component" value="Unassembled WGS sequence"/>
</dbReference>
<keyword evidence="2" id="KW-0808">Transferase</keyword>
<accession>A0A7J6V445</accession>
<dbReference type="AlphaFoldDB" id="A0A7J6V445"/>
<evidence type="ECO:0000256" key="1">
    <source>
        <dbReference type="SAM" id="SignalP"/>
    </source>
</evidence>
<organism evidence="2 3">
    <name type="scientific">Thalictrum thalictroides</name>
    <name type="common">Rue-anemone</name>
    <name type="synonym">Anemone thalictroides</name>
    <dbReference type="NCBI Taxonomy" id="46969"/>
    <lineage>
        <taxon>Eukaryota</taxon>
        <taxon>Viridiplantae</taxon>
        <taxon>Streptophyta</taxon>
        <taxon>Embryophyta</taxon>
        <taxon>Tracheophyta</taxon>
        <taxon>Spermatophyta</taxon>
        <taxon>Magnoliopsida</taxon>
        <taxon>Ranunculales</taxon>
        <taxon>Ranunculaceae</taxon>
        <taxon>Thalictroideae</taxon>
        <taxon>Thalictrum</taxon>
    </lineage>
</organism>
<dbReference type="PANTHER" id="PTHR46633:SF3">
    <property type="entry name" value="SERINE_THREONINE-PROTEIN KINASE WNK (WITH NO LYSINE)-LIKE PROTEIN"/>
    <property type="match status" value="1"/>
</dbReference>
<keyword evidence="1" id="KW-0732">Signal</keyword>
<keyword evidence="2" id="KW-0418">Kinase</keyword>